<keyword evidence="1" id="KW-0238">DNA-binding</keyword>
<dbReference type="CDD" id="cd13831">
    <property type="entry name" value="HU"/>
    <property type="match status" value="1"/>
</dbReference>
<dbReference type="InterPro" id="IPR020816">
    <property type="entry name" value="Histone-like_DNA-bd_CS"/>
</dbReference>
<evidence type="ECO:0000256" key="2">
    <source>
        <dbReference type="SAM" id="MobiDB-lite"/>
    </source>
</evidence>
<gene>
    <name evidence="3" type="ORF">METZ01_LOCUS322249</name>
</gene>
<name>A0A382P9Y1_9ZZZZ</name>
<accession>A0A382P9Y1</accession>
<protein>
    <recommendedName>
        <fullName evidence="4">DNA-binding protein HU</fullName>
    </recommendedName>
</protein>
<evidence type="ECO:0008006" key="4">
    <source>
        <dbReference type="Google" id="ProtNLM"/>
    </source>
</evidence>
<dbReference type="EMBL" id="UINC01105451">
    <property type="protein sequence ID" value="SVC69395.1"/>
    <property type="molecule type" value="Genomic_DNA"/>
</dbReference>
<dbReference type="SUPFAM" id="SSF47729">
    <property type="entry name" value="IHF-like DNA-binding proteins"/>
    <property type="match status" value="1"/>
</dbReference>
<dbReference type="PROSITE" id="PS00045">
    <property type="entry name" value="HISTONE_LIKE"/>
    <property type="match status" value="1"/>
</dbReference>
<dbReference type="GO" id="GO:0003677">
    <property type="term" value="F:DNA binding"/>
    <property type="evidence" value="ECO:0007669"/>
    <property type="project" value="UniProtKB-KW"/>
</dbReference>
<dbReference type="Gene3D" id="4.10.520.10">
    <property type="entry name" value="IHF-like DNA-binding proteins"/>
    <property type="match status" value="1"/>
</dbReference>
<feature type="region of interest" description="Disordered" evidence="2">
    <location>
        <begin position="100"/>
        <end position="134"/>
    </location>
</feature>
<dbReference type="GO" id="GO:0005829">
    <property type="term" value="C:cytosol"/>
    <property type="evidence" value="ECO:0007669"/>
    <property type="project" value="TreeGrafter"/>
</dbReference>
<dbReference type="PANTHER" id="PTHR33175:SF3">
    <property type="entry name" value="DNA-BINDING PROTEIN HU-BETA"/>
    <property type="match status" value="1"/>
</dbReference>
<evidence type="ECO:0000256" key="1">
    <source>
        <dbReference type="ARBA" id="ARBA00023125"/>
    </source>
</evidence>
<dbReference type="GO" id="GO:0030527">
    <property type="term" value="F:structural constituent of chromatin"/>
    <property type="evidence" value="ECO:0007669"/>
    <property type="project" value="InterPro"/>
</dbReference>
<dbReference type="SMART" id="SM00411">
    <property type="entry name" value="BHL"/>
    <property type="match status" value="1"/>
</dbReference>
<organism evidence="3">
    <name type="scientific">marine metagenome</name>
    <dbReference type="NCBI Taxonomy" id="408172"/>
    <lineage>
        <taxon>unclassified sequences</taxon>
        <taxon>metagenomes</taxon>
        <taxon>ecological metagenomes</taxon>
    </lineage>
</organism>
<dbReference type="InterPro" id="IPR010992">
    <property type="entry name" value="IHF-like_DNA-bd_dom_sf"/>
</dbReference>
<evidence type="ECO:0000313" key="3">
    <source>
        <dbReference type="EMBL" id="SVC69395.1"/>
    </source>
</evidence>
<dbReference type="PRINTS" id="PR01727">
    <property type="entry name" value="DNABINDINGHU"/>
</dbReference>
<dbReference type="PANTHER" id="PTHR33175">
    <property type="entry name" value="DNA-BINDING PROTEIN HU"/>
    <property type="match status" value="1"/>
</dbReference>
<sequence length="134" mass="14213">MPTAVNSHYIVRMNKADLIDAISSQSGNSKADAAKSLEAALDAISKSLSEGNSVSLLGFGKFSVARRNARTGRNPQTGAEIQIPARNAVKFSVAKALKDLVQNDSEDTGETEAASQDTGETEAPTEDSGSWWKR</sequence>
<dbReference type="InterPro" id="IPR000119">
    <property type="entry name" value="Hist_DNA-bd"/>
</dbReference>
<dbReference type="AlphaFoldDB" id="A0A382P9Y1"/>
<dbReference type="Pfam" id="PF00216">
    <property type="entry name" value="Bac_DNA_binding"/>
    <property type="match status" value="1"/>
</dbReference>
<proteinExistence type="predicted"/>
<reference evidence="3" key="1">
    <citation type="submission" date="2018-05" db="EMBL/GenBank/DDBJ databases">
        <authorList>
            <person name="Lanie J.A."/>
            <person name="Ng W.-L."/>
            <person name="Kazmierczak K.M."/>
            <person name="Andrzejewski T.M."/>
            <person name="Davidsen T.M."/>
            <person name="Wayne K.J."/>
            <person name="Tettelin H."/>
            <person name="Glass J.I."/>
            <person name="Rusch D."/>
            <person name="Podicherti R."/>
            <person name="Tsui H.-C.T."/>
            <person name="Winkler M.E."/>
        </authorList>
    </citation>
    <scope>NUCLEOTIDE SEQUENCE</scope>
</reference>